<dbReference type="GO" id="GO:0030140">
    <property type="term" value="C:trans-Golgi network transport vesicle"/>
    <property type="evidence" value="ECO:0007669"/>
    <property type="project" value="TreeGrafter"/>
</dbReference>
<keyword evidence="4" id="KW-0963">Cytoplasm</keyword>
<proteinExistence type="inferred from homology"/>
<dbReference type="GO" id="GO:0005829">
    <property type="term" value="C:cytosol"/>
    <property type="evidence" value="ECO:0007669"/>
    <property type="project" value="TreeGrafter"/>
</dbReference>
<comment type="subcellular location">
    <subcellularLocation>
        <location evidence="1">Cytoplasm</location>
    </subcellularLocation>
</comment>
<dbReference type="GeneTree" id="ENSGT00390000007857"/>
<reference evidence="6" key="2">
    <citation type="submission" date="2025-08" db="UniProtKB">
        <authorList>
            <consortium name="Ensembl"/>
        </authorList>
    </citation>
    <scope>IDENTIFICATION</scope>
</reference>
<sequence length="115" mass="13129">MQYPVYWDLLEFCDGFRKLLDHLQLDKVHLFGASLGGFLAQKFAEHTHKSPRVHSLILCNSFSDTSIFNQTLTANRYSPGLYSFNEHCSKMKTIISYWTSPSSPALFICFVPFGA</sequence>
<dbReference type="PANTHER" id="PTHR15913">
    <property type="entry name" value="ACID CLUSTER PROTEIN 33"/>
    <property type="match status" value="1"/>
</dbReference>
<dbReference type="Proteomes" id="UP000314982">
    <property type="component" value="Unassembled WGS sequence"/>
</dbReference>
<dbReference type="Ensembl" id="ENSHHUT00000027376.1">
    <property type="protein sequence ID" value="ENSHHUP00000026333.1"/>
    <property type="gene ID" value="ENSHHUG00000016681.1"/>
</dbReference>
<evidence type="ECO:0000256" key="2">
    <source>
        <dbReference type="ARBA" id="ARBA00008645"/>
    </source>
</evidence>
<feature type="domain" description="AB hydrolase-1" evidence="5">
    <location>
        <begin position="11"/>
        <end position="68"/>
    </location>
</feature>
<keyword evidence="7" id="KW-1185">Reference proteome</keyword>
<dbReference type="GO" id="GO:0042609">
    <property type="term" value="F:CD4 receptor binding"/>
    <property type="evidence" value="ECO:0007669"/>
    <property type="project" value="TreeGrafter"/>
</dbReference>
<evidence type="ECO:0000313" key="6">
    <source>
        <dbReference type="Ensembl" id="ENSHHUP00000026333.1"/>
    </source>
</evidence>
<dbReference type="InterPro" id="IPR026151">
    <property type="entry name" value="Maspardin"/>
</dbReference>
<reference evidence="6" key="3">
    <citation type="submission" date="2025-09" db="UniProtKB">
        <authorList>
            <consortium name="Ensembl"/>
        </authorList>
    </citation>
    <scope>IDENTIFICATION</scope>
</reference>
<dbReference type="InterPro" id="IPR029058">
    <property type="entry name" value="AB_hydrolase_fold"/>
</dbReference>
<evidence type="ECO:0000259" key="5">
    <source>
        <dbReference type="Pfam" id="PF00561"/>
    </source>
</evidence>
<evidence type="ECO:0000256" key="4">
    <source>
        <dbReference type="ARBA" id="ARBA00022490"/>
    </source>
</evidence>
<name>A0A4W5LK87_9TELE</name>
<reference evidence="7" key="1">
    <citation type="submission" date="2018-06" db="EMBL/GenBank/DDBJ databases">
        <title>Genome assembly of Danube salmon.</title>
        <authorList>
            <person name="Macqueen D.J."/>
            <person name="Gundappa M.K."/>
        </authorList>
    </citation>
    <scope>NUCLEOTIDE SEQUENCE [LARGE SCALE GENOMIC DNA]</scope>
</reference>
<accession>A0A4W5LK87</accession>
<evidence type="ECO:0000256" key="3">
    <source>
        <dbReference type="ARBA" id="ARBA00020148"/>
    </source>
</evidence>
<dbReference type="Pfam" id="PF00561">
    <property type="entry name" value="Abhydrolase_1"/>
    <property type="match status" value="1"/>
</dbReference>
<organism evidence="6 7">
    <name type="scientific">Hucho hucho</name>
    <name type="common">huchen</name>
    <dbReference type="NCBI Taxonomy" id="62062"/>
    <lineage>
        <taxon>Eukaryota</taxon>
        <taxon>Metazoa</taxon>
        <taxon>Chordata</taxon>
        <taxon>Craniata</taxon>
        <taxon>Vertebrata</taxon>
        <taxon>Euteleostomi</taxon>
        <taxon>Actinopterygii</taxon>
        <taxon>Neopterygii</taxon>
        <taxon>Teleostei</taxon>
        <taxon>Protacanthopterygii</taxon>
        <taxon>Salmoniformes</taxon>
        <taxon>Salmonidae</taxon>
        <taxon>Salmoninae</taxon>
        <taxon>Hucho</taxon>
    </lineage>
</organism>
<protein>
    <recommendedName>
        <fullName evidence="3">Maspardin</fullName>
    </recommendedName>
</protein>
<dbReference type="STRING" id="62062.ENSHHUP00000026333"/>
<dbReference type="AlphaFoldDB" id="A0A4W5LK87"/>
<dbReference type="Gene3D" id="3.40.50.1820">
    <property type="entry name" value="alpha/beta hydrolase"/>
    <property type="match status" value="1"/>
</dbReference>
<evidence type="ECO:0000256" key="1">
    <source>
        <dbReference type="ARBA" id="ARBA00004496"/>
    </source>
</evidence>
<dbReference type="PANTHER" id="PTHR15913:SF0">
    <property type="entry name" value="MASPARDIN"/>
    <property type="match status" value="1"/>
</dbReference>
<dbReference type="SUPFAM" id="SSF53474">
    <property type="entry name" value="alpha/beta-Hydrolases"/>
    <property type="match status" value="1"/>
</dbReference>
<comment type="similarity">
    <text evidence="2">Belongs to the AB hydrolase superfamily.</text>
</comment>
<dbReference type="InterPro" id="IPR000073">
    <property type="entry name" value="AB_hydrolase_1"/>
</dbReference>
<evidence type="ECO:0000313" key="7">
    <source>
        <dbReference type="Proteomes" id="UP000314982"/>
    </source>
</evidence>